<dbReference type="PANTHER" id="PTHR43300:SF7">
    <property type="entry name" value="UDP-N-ACETYLBACILLOSAMINE N-ACETYLTRANSFERASE"/>
    <property type="match status" value="1"/>
</dbReference>
<dbReference type="PANTHER" id="PTHR43300">
    <property type="entry name" value="ACETYLTRANSFERASE"/>
    <property type="match status" value="1"/>
</dbReference>
<comment type="caution">
    <text evidence="3">The sequence shown here is derived from an EMBL/GenBank/DDBJ whole genome shotgun (WGS) entry which is preliminary data.</text>
</comment>
<dbReference type="EMBL" id="JALBUU010000125">
    <property type="protein sequence ID" value="MCI0756645.1"/>
    <property type="molecule type" value="Genomic_DNA"/>
</dbReference>
<evidence type="ECO:0000256" key="1">
    <source>
        <dbReference type="ARBA" id="ARBA00007274"/>
    </source>
</evidence>
<comment type="similarity">
    <text evidence="1">Belongs to the transferase hexapeptide repeat family.</text>
</comment>
<feature type="domain" description="PglD N-terminal" evidence="2">
    <location>
        <begin position="17"/>
        <end position="92"/>
    </location>
</feature>
<evidence type="ECO:0000313" key="4">
    <source>
        <dbReference type="Proteomes" id="UP001201985"/>
    </source>
</evidence>
<protein>
    <submittedName>
        <fullName evidence="3">Acetyltransferase</fullName>
    </submittedName>
</protein>
<evidence type="ECO:0000313" key="3">
    <source>
        <dbReference type="EMBL" id="MCI0756645.1"/>
    </source>
</evidence>
<sequence length="220" mass="21451">MASASPSEAGSRPPPPRLLLIGAGGHGRAVLSTLRDAGWPDPIGVLDDGGASLPGVPCLGPVSRAASLWREGPRAAHVALGQNALRRRLGEELLALGFGLPPIRHPSAVLAGDAELGQGSIAMPRVVLGAAARVGPHAILNTGCIVEHDCVLGPGCHVAPGAVLGGGVRLGAGVLLGIQCGVRPGIAIGEGATVGVGAAVVADVPAGATVAGVPARPRPG</sequence>
<dbReference type="InterPro" id="IPR050179">
    <property type="entry name" value="Trans_hexapeptide_repeat"/>
</dbReference>
<proteinExistence type="inferred from homology"/>
<reference evidence="3 4" key="1">
    <citation type="submission" date="2022-03" db="EMBL/GenBank/DDBJ databases">
        <title>Complete genome analysis of Roseomonas KG 17.1 : a prolific producer of plant growth promoters.</title>
        <authorList>
            <person name="Saadouli I."/>
            <person name="Najjari A."/>
            <person name="Mosbah A."/>
            <person name="Ouzari H.I."/>
        </authorList>
    </citation>
    <scope>NUCLEOTIDE SEQUENCE [LARGE SCALE GENOMIC DNA]</scope>
    <source>
        <strain evidence="3 4">KG17-1</strain>
    </source>
</reference>
<keyword evidence="4" id="KW-1185">Reference proteome</keyword>
<organism evidence="3 4">
    <name type="scientific">Teichococcus vastitatis</name>
    <dbReference type="NCBI Taxonomy" id="2307076"/>
    <lineage>
        <taxon>Bacteria</taxon>
        <taxon>Pseudomonadati</taxon>
        <taxon>Pseudomonadota</taxon>
        <taxon>Alphaproteobacteria</taxon>
        <taxon>Acetobacterales</taxon>
        <taxon>Roseomonadaceae</taxon>
        <taxon>Roseomonas</taxon>
    </lineage>
</organism>
<evidence type="ECO:0000259" key="2">
    <source>
        <dbReference type="Pfam" id="PF17836"/>
    </source>
</evidence>
<dbReference type="Pfam" id="PF00132">
    <property type="entry name" value="Hexapep"/>
    <property type="match status" value="1"/>
</dbReference>
<dbReference type="Pfam" id="PF17836">
    <property type="entry name" value="PglD_N"/>
    <property type="match status" value="1"/>
</dbReference>
<accession>A0ABS9WD09</accession>
<dbReference type="Gene3D" id="3.40.50.20">
    <property type="match status" value="1"/>
</dbReference>
<dbReference type="InterPro" id="IPR041561">
    <property type="entry name" value="PglD_N"/>
</dbReference>
<gene>
    <name evidence="3" type="ORF">MON41_23700</name>
</gene>
<dbReference type="Gene3D" id="2.160.10.10">
    <property type="entry name" value="Hexapeptide repeat proteins"/>
    <property type="match status" value="1"/>
</dbReference>
<dbReference type="RefSeq" id="WP_202910498.1">
    <property type="nucleotide sequence ID" value="NZ_JALBUU010000125.1"/>
</dbReference>
<dbReference type="Proteomes" id="UP001201985">
    <property type="component" value="Unassembled WGS sequence"/>
</dbReference>
<name>A0ABS9WD09_9PROT</name>
<dbReference type="CDD" id="cd03360">
    <property type="entry name" value="LbH_AT_putative"/>
    <property type="match status" value="1"/>
</dbReference>
<dbReference type="InterPro" id="IPR020019">
    <property type="entry name" value="AcTrfase_PglD-like"/>
</dbReference>
<dbReference type="SUPFAM" id="SSF51161">
    <property type="entry name" value="Trimeric LpxA-like enzymes"/>
    <property type="match status" value="1"/>
</dbReference>
<dbReference type="NCBIfam" id="TIGR03570">
    <property type="entry name" value="NeuD_NnaD"/>
    <property type="match status" value="1"/>
</dbReference>
<dbReference type="InterPro" id="IPR011004">
    <property type="entry name" value="Trimer_LpxA-like_sf"/>
</dbReference>
<dbReference type="InterPro" id="IPR001451">
    <property type="entry name" value="Hexapep"/>
</dbReference>